<dbReference type="Gene3D" id="2.60.40.10">
    <property type="entry name" value="Immunoglobulins"/>
    <property type="match status" value="2"/>
</dbReference>
<dbReference type="InterPro" id="IPR051417">
    <property type="entry name" value="SDr/BOS_complex"/>
</dbReference>
<dbReference type="Pfam" id="PF26363">
    <property type="entry name" value="Phospholipase-like"/>
    <property type="match status" value="1"/>
</dbReference>
<dbReference type="KEGG" id="snep:Enr13x_39330"/>
<dbReference type="Pfam" id="PF00404">
    <property type="entry name" value="Dockerin_1"/>
    <property type="match status" value="1"/>
</dbReference>
<dbReference type="PANTHER" id="PTHR23303">
    <property type="entry name" value="CARBOXYPEPTIDASE REGULATORY REGION-CONTAINING"/>
    <property type="match status" value="1"/>
</dbReference>
<evidence type="ECO:0000256" key="3">
    <source>
        <dbReference type="ARBA" id="ARBA00022729"/>
    </source>
</evidence>
<dbReference type="InterPro" id="IPR013783">
    <property type="entry name" value="Ig-like_fold"/>
</dbReference>
<dbReference type="InterPro" id="IPR011506">
    <property type="entry name" value="Planctomycete_extracellular"/>
</dbReference>
<dbReference type="GO" id="GO:0004553">
    <property type="term" value="F:hydrolase activity, hydrolyzing O-glycosyl compounds"/>
    <property type="evidence" value="ECO:0007669"/>
    <property type="project" value="InterPro"/>
</dbReference>
<evidence type="ECO:0000259" key="5">
    <source>
        <dbReference type="Pfam" id="PF07595"/>
    </source>
</evidence>
<dbReference type="SUPFAM" id="SSF50998">
    <property type="entry name" value="Quinoprotein alcohol dehydrogenase-like"/>
    <property type="match status" value="1"/>
</dbReference>
<dbReference type="InterPro" id="IPR002105">
    <property type="entry name" value="Dockerin_1_rpt"/>
</dbReference>
<keyword evidence="8" id="KW-1185">Reference proteome</keyword>
<gene>
    <name evidence="7" type="primary">sdrD_3</name>
    <name evidence="7" type="ORF">Enr13x_39330</name>
</gene>
<sequence>MKFRSWGHKPSGQRRLQIETLEKRHLLAAALLETSLLRDLNPQAPASGAQQFVAVGDRLFFVADDGLHGDELFVIHGEGRGVLVKDIGPGPIDGEIQHLTAVNDTLFFTASTDDAGQELWKSDGTEAGTVRVRDINPTVTTYEYDGITYSYGDSSYPSHLTAAGNQLFFVANDGTHGDELWMSDGTEAGTVLVSDLAAGQTGSAPDQLTFAPAIGQGTLFFTAESPNIGRELFKSDLQGVASLVTNVFPETNSGGAPLFFERTDVGDAPVIRNASGHPIVGQRDASNNWVFFEADGTQVMPSDFFPYSSNPQNLVAFDGLLYFSADGVAVDSGGFSAIGRELWATDGTAAGTFVASDLAEGDFVFTATDVTGASVDIRRPLSSSPRELVTAANQLFFSATGDAATGRELYARGATGIPGVGTSELVKDIFPESADSWPAQITSVGNRVFFSADSDQGVELWTSDGTTAGTVLVKNIAPGLLDSDPEDFTALGNTLFFTANDSANGREVWRSDGTDDGTVLVKDIRPGGPNTHSLAQDLTAFGTHVYFGASDFFRGFDVWRTDGTAAGTEWVGVQTDATISSAPKHLTRVGSKLFFVATSHQFGEELWVSDGDAFSTRVLKDINPQFVGNVPQGATVGDLVEFNGMLYFAAFDGTASRLWKTDGTEAGTTYATLGDDGTPVAGPNAPRDLIAIGDTLFFTADEPSSGREPWALHAATGQATLLKDIDPTLQTTSNPPFALSSQPLDFVRYGNQLYFSAYSPQTGRELWSSDGTPEGTMLRADLYPGSAFPFSSNPEELVVSGEKLFFIAEDPDHGSELWVIDSGSDDPRLVADLDPGSDSSRLFSLTAFGEGVAFRRDDNFNGVVATNLGNELWISDGTEDGTRPVVDLETGTDGSRCFGDYVDGGIIEFNSQIVFRANDLEHGCELFISDGTAAGTHLLEDLYEDIPIVIGQEGRSSDPDDFTMIGNALYFQATDENGRGLWRLDLDGTLHRTALHYDLNPEPAELTIAGSNLFLIGDDGILGREIYRIPLEHSLTPGVMEILAKDVAYQDWVVGQTVSLSDLGYGQISTVEFTVDQFFQDPVTGFDAVGLVSNSVDPVLAIRGSVDFLTDWFDDFHPDGVGTAQFLANYDDVAAWLTAVNGAHGIPSIVGHSLGGGLTQLMAARYTGDGGVLARINTFNAPGINADYAAMFNAELADHVLHFVTNGDPVSMAGDAFLSGNWVRATFSAINLATNHTHPVVVPFTFTGESRTETRDRPEDTTFEFFDNTDWLNSPLYFHDDADYLTWLSVMYAVANASDTLRPYRHLPASLLFRSTTEVQRQTIGQIWHDFQTPVLAAIGPTPCDPQQEPFTLSDIEFSVLGLLDVEATGMMASCRLAPDPSIWLQGEVRLPDFFNVTANFTDNNRIQLADGNIDLVGTVTAEDIPVVPGFLEVKGANIGINTIEKTLTAGAQLALRPWDIVLAVDLGFLNSEWNSIEIGVDGLGIPVPVLPAAVLQRVSGSVNHIATSDPSPVTFGGSIGMTLGPEVSVNLPDWAGGPVEAKLLGFNGAASFNSQQLTIGADLSILNDLAIVDGTTTWNWVDGVLQASGGFDVLNGTILSDDASFTANVDANSGLNISASASATFTVPESFPLIGGTEALAGQFFLQFNDDGDLSNDSTGAYASFPLPLIGDTGLGFRLWLDGGIGLIGAEEIDALIAAGEGEWLAQSTTNSHQVELGPGKQWAMLTAQWEQETATEIVLSTPSGQTLTESDIIADPDMAIVEELSDNKRRVVVVSQPDAGVWTLSVDSDSGTGQVEYFVVSNNDAPSGAITQLTGGGFGQPVSISYNAMDSDNDASVSLFFDSDATGLDGILIDSGITESDGPGASTWDTTGVPDGEYFVYMMIDDGINAPVVVYSQAPVSITHRRIVGQVFHDANANAVMDAGESPAADVAVFVDSNGNAALDDDESFAITGADGHYRLAELPIGTHSIAMITPHGFIQSAPTGGVAQEVELASDGQVQDVDFGIRIEPASVRGVVWQDVNRDGFNDDWEAVREQVTIRLIDETTGIQVAQTVTPQDGSFEFVGVVPGVYILEVDTQTIDKITRQDRPGSDAHDSNIDPATTQRQIDLVAGASLTSIDVGLFSRWNHFANPFDVDTKGSVSTGDALIVINFLARQQETQPFGEALPDDGTFPDVNGNSMVSPLDALLVINRVALEQEEMEQEMVVATGSPLAAPSLRTDSPLTPAPPSDQDWRRTSGLEMPLIDADEKPSSIAATQSTESSIRFEDWPFGNQHTAGDFDDETAPEDLVTQLAIDLQQAVL</sequence>
<evidence type="ECO:0000313" key="8">
    <source>
        <dbReference type="Proteomes" id="UP000319004"/>
    </source>
</evidence>
<accession>A0A518HTA6</accession>
<dbReference type="EMBL" id="CP037423">
    <property type="protein sequence ID" value="QDV44072.1"/>
    <property type="molecule type" value="Genomic_DNA"/>
</dbReference>
<feature type="domain" description="SD-repeat containing protein B" evidence="6">
    <location>
        <begin position="1912"/>
        <end position="1999"/>
    </location>
</feature>
<dbReference type="InterPro" id="IPR030916">
    <property type="entry name" value="ELWxxDGT_rpt"/>
</dbReference>
<dbReference type="Pfam" id="PF17210">
    <property type="entry name" value="SdrD_B"/>
    <property type="match status" value="2"/>
</dbReference>
<feature type="domain" description="SD-repeat containing protein B" evidence="6">
    <location>
        <begin position="2017"/>
        <end position="2124"/>
    </location>
</feature>
<protein>
    <submittedName>
        <fullName evidence="7">Serine-aspartate repeat-containing protein D</fullName>
    </submittedName>
</protein>
<dbReference type="InterPro" id="IPR011047">
    <property type="entry name" value="Quinoprotein_ADH-like_sf"/>
</dbReference>
<dbReference type="GO" id="GO:0005576">
    <property type="term" value="C:extracellular region"/>
    <property type="evidence" value="ECO:0007669"/>
    <property type="project" value="UniProtKB-SubCell"/>
</dbReference>
<dbReference type="Pfam" id="PF07595">
    <property type="entry name" value="Planc_extracel"/>
    <property type="match status" value="1"/>
</dbReference>
<feature type="region of interest" description="Disordered" evidence="4">
    <location>
        <begin position="2244"/>
        <end position="2263"/>
    </location>
</feature>
<dbReference type="SUPFAM" id="SSF117074">
    <property type="entry name" value="Hypothetical protein PA1324"/>
    <property type="match status" value="2"/>
</dbReference>
<dbReference type="GO" id="GO:0006629">
    <property type="term" value="P:lipid metabolic process"/>
    <property type="evidence" value="ECO:0007669"/>
    <property type="project" value="InterPro"/>
</dbReference>
<name>A0A518HTA6_9BACT</name>
<dbReference type="NCBIfam" id="TIGR04534">
    <property type="entry name" value="ELWxxDGT_rpt"/>
    <property type="match status" value="2"/>
</dbReference>
<dbReference type="Proteomes" id="UP000319004">
    <property type="component" value="Chromosome"/>
</dbReference>
<keyword evidence="3" id="KW-0732">Signal</keyword>
<dbReference type="InterPro" id="IPR029058">
    <property type="entry name" value="AB_hydrolase_fold"/>
</dbReference>
<evidence type="ECO:0000259" key="6">
    <source>
        <dbReference type="Pfam" id="PF17210"/>
    </source>
</evidence>
<dbReference type="InterPro" id="IPR033764">
    <property type="entry name" value="Sdr_B"/>
</dbReference>
<feature type="region of interest" description="Disordered" evidence="4">
    <location>
        <begin position="2215"/>
        <end position="2237"/>
    </location>
</feature>
<reference evidence="7 8" key="1">
    <citation type="submission" date="2019-03" db="EMBL/GenBank/DDBJ databases">
        <title>Deep-cultivation of Planctomycetes and their phenomic and genomic characterization uncovers novel biology.</title>
        <authorList>
            <person name="Wiegand S."/>
            <person name="Jogler M."/>
            <person name="Boedeker C."/>
            <person name="Pinto D."/>
            <person name="Vollmers J."/>
            <person name="Rivas-Marin E."/>
            <person name="Kohn T."/>
            <person name="Peeters S.H."/>
            <person name="Heuer A."/>
            <person name="Rast P."/>
            <person name="Oberbeckmann S."/>
            <person name="Bunk B."/>
            <person name="Jeske O."/>
            <person name="Meyerdierks A."/>
            <person name="Storesund J.E."/>
            <person name="Kallscheuer N."/>
            <person name="Luecker S."/>
            <person name="Lage O.M."/>
            <person name="Pohl T."/>
            <person name="Merkel B.J."/>
            <person name="Hornburger P."/>
            <person name="Mueller R.-W."/>
            <person name="Bruemmer F."/>
            <person name="Labrenz M."/>
            <person name="Spormann A.M."/>
            <person name="Op den Camp H."/>
            <person name="Overmann J."/>
            <person name="Amann R."/>
            <person name="Jetten M.S.M."/>
            <person name="Mascher T."/>
            <person name="Medema M.H."/>
            <person name="Devos D.P."/>
            <person name="Kaster A.-K."/>
            <person name="Ovreas L."/>
            <person name="Rohde M."/>
            <person name="Galperin M.Y."/>
            <person name="Jogler C."/>
        </authorList>
    </citation>
    <scope>NUCLEOTIDE SEQUENCE [LARGE SCALE GENOMIC DNA]</scope>
    <source>
        <strain evidence="7 8">Enr13</strain>
    </source>
</reference>
<dbReference type="RefSeq" id="WP_197456143.1">
    <property type="nucleotide sequence ID" value="NZ_CP037423.1"/>
</dbReference>
<dbReference type="SUPFAM" id="SSF53474">
    <property type="entry name" value="alpha/beta-Hydrolases"/>
    <property type="match status" value="1"/>
</dbReference>
<evidence type="ECO:0000256" key="4">
    <source>
        <dbReference type="SAM" id="MobiDB-lite"/>
    </source>
</evidence>
<keyword evidence="2" id="KW-0964">Secreted</keyword>
<evidence type="ECO:0000256" key="2">
    <source>
        <dbReference type="ARBA" id="ARBA00022525"/>
    </source>
</evidence>
<dbReference type="Gene3D" id="3.40.50.1820">
    <property type="entry name" value="alpha/beta hydrolase"/>
    <property type="match status" value="1"/>
</dbReference>
<organism evidence="7 8">
    <name type="scientific">Stieleria neptunia</name>
    <dbReference type="NCBI Taxonomy" id="2527979"/>
    <lineage>
        <taxon>Bacteria</taxon>
        <taxon>Pseudomonadati</taxon>
        <taxon>Planctomycetota</taxon>
        <taxon>Planctomycetia</taxon>
        <taxon>Pirellulales</taxon>
        <taxon>Pirellulaceae</taxon>
        <taxon>Stieleria</taxon>
    </lineage>
</organism>
<evidence type="ECO:0000313" key="7">
    <source>
        <dbReference type="EMBL" id="QDV44072.1"/>
    </source>
</evidence>
<dbReference type="PANTHER" id="PTHR23303:SF15">
    <property type="entry name" value="COLOSSIN-A"/>
    <property type="match status" value="1"/>
</dbReference>
<comment type="subcellular location">
    <subcellularLocation>
        <location evidence="1">Secreted</location>
    </subcellularLocation>
</comment>
<dbReference type="GO" id="GO:0000272">
    <property type="term" value="P:polysaccharide catabolic process"/>
    <property type="evidence" value="ECO:0007669"/>
    <property type="project" value="InterPro"/>
</dbReference>
<feature type="domain" description="Planctomycete extracellular" evidence="5">
    <location>
        <begin position="13"/>
        <end position="30"/>
    </location>
</feature>
<proteinExistence type="predicted"/>
<evidence type="ECO:0000256" key="1">
    <source>
        <dbReference type="ARBA" id="ARBA00004613"/>
    </source>
</evidence>